<dbReference type="AlphaFoldDB" id="A0AAW1P8Y9"/>
<evidence type="ECO:0000313" key="2">
    <source>
        <dbReference type="EMBL" id="KAK9804503.1"/>
    </source>
</evidence>
<organism evidence="2 3">
    <name type="scientific">Symbiochloris irregularis</name>
    <dbReference type="NCBI Taxonomy" id="706552"/>
    <lineage>
        <taxon>Eukaryota</taxon>
        <taxon>Viridiplantae</taxon>
        <taxon>Chlorophyta</taxon>
        <taxon>core chlorophytes</taxon>
        <taxon>Trebouxiophyceae</taxon>
        <taxon>Trebouxiales</taxon>
        <taxon>Trebouxiaceae</taxon>
        <taxon>Symbiochloris</taxon>
    </lineage>
</organism>
<evidence type="ECO:0000259" key="1">
    <source>
        <dbReference type="Pfam" id="PF25794"/>
    </source>
</evidence>
<gene>
    <name evidence="2" type="ORF">WJX73_000642</name>
</gene>
<dbReference type="NCBIfam" id="NF047352">
    <property type="entry name" value="P_loop_sacsin"/>
    <property type="match status" value="1"/>
</dbReference>
<comment type="caution">
    <text evidence="2">The sequence shown here is derived from an EMBL/GenBank/DDBJ whole genome shotgun (WGS) entry which is preliminary data.</text>
</comment>
<dbReference type="InterPro" id="IPR058210">
    <property type="entry name" value="SACS/Nov_dom"/>
</dbReference>
<dbReference type="SUPFAM" id="SSF55874">
    <property type="entry name" value="ATPase domain of HSP90 chaperone/DNA topoisomerase II/histidine kinase"/>
    <property type="match status" value="1"/>
</dbReference>
<dbReference type="Pfam" id="PF25794">
    <property type="entry name" value="SACS"/>
    <property type="match status" value="1"/>
</dbReference>
<accession>A0AAW1P8Y9</accession>
<reference evidence="2 3" key="1">
    <citation type="journal article" date="2024" name="Nat. Commun.">
        <title>Phylogenomics reveals the evolutionary origins of lichenization in chlorophyte algae.</title>
        <authorList>
            <person name="Puginier C."/>
            <person name="Libourel C."/>
            <person name="Otte J."/>
            <person name="Skaloud P."/>
            <person name="Haon M."/>
            <person name="Grisel S."/>
            <person name="Petersen M."/>
            <person name="Berrin J.G."/>
            <person name="Delaux P.M."/>
            <person name="Dal Grande F."/>
            <person name="Keller J."/>
        </authorList>
    </citation>
    <scope>NUCLEOTIDE SEQUENCE [LARGE SCALE GENOMIC DNA]</scope>
    <source>
        <strain evidence="2 3">SAG 2036</strain>
    </source>
</reference>
<protein>
    <recommendedName>
        <fullName evidence="1">Sacsin/Nov domain-containing protein</fullName>
    </recommendedName>
</protein>
<dbReference type="GO" id="GO:0030544">
    <property type="term" value="F:Hsp70 protein binding"/>
    <property type="evidence" value="ECO:0007669"/>
    <property type="project" value="TreeGrafter"/>
</dbReference>
<proteinExistence type="predicted"/>
<dbReference type="EMBL" id="JALJOQ010000050">
    <property type="protein sequence ID" value="KAK9804503.1"/>
    <property type="molecule type" value="Genomic_DNA"/>
</dbReference>
<dbReference type="InterPro" id="IPR052972">
    <property type="entry name" value="Sacsin_chaperone_reg"/>
</dbReference>
<dbReference type="Proteomes" id="UP001465755">
    <property type="component" value="Unassembled WGS sequence"/>
</dbReference>
<name>A0AAW1P8Y9_9CHLO</name>
<sequence>MDPIVRLRQMLQDYGEGTSIFKELLQNADDAGAKKVSFCLDYRHHATDSLLAKGLAPLQGPALYAYNNAVLTEGDFLAISRMGDSFKRSESNKTGRFGVGCNAVYHITDVPSFCPESTVSTLIRMACTLPIYPLSILESTGALQLLQAVVGDDHQPISSRQPTPGHSFDVEFARLREFSSHRVRTLRATVDAGGSTSQETLDSNPSAAAGVKLYVELLQPHPAQQLRALQHRMLGAAVNRLPPISPARKVTLRSGDLGPPVIGSAASLGKLTATFLDLDDGQCRLVPLMCGSAHKAAPSLAPVDSSVVLLSGLDLDLVNHHFRPNTRLEGWTGARGRQSCIESCGPEHPSLAMHQ</sequence>
<dbReference type="InterPro" id="IPR036890">
    <property type="entry name" value="HATPase_C_sf"/>
</dbReference>
<evidence type="ECO:0000313" key="3">
    <source>
        <dbReference type="Proteomes" id="UP001465755"/>
    </source>
</evidence>
<feature type="domain" description="Sacsin/Nov" evidence="1">
    <location>
        <begin position="5"/>
        <end position="119"/>
    </location>
</feature>
<dbReference type="PANTHER" id="PTHR15600:SF42">
    <property type="entry name" value="SACSIN"/>
    <property type="match status" value="1"/>
</dbReference>
<keyword evidence="3" id="KW-1185">Reference proteome</keyword>
<dbReference type="PANTHER" id="PTHR15600">
    <property type="entry name" value="SACSIN"/>
    <property type="match status" value="1"/>
</dbReference>